<evidence type="ECO:0000256" key="1">
    <source>
        <dbReference type="SAM" id="MobiDB-lite"/>
    </source>
</evidence>
<proteinExistence type="predicted"/>
<evidence type="ECO:0000313" key="2">
    <source>
        <dbReference type="Proteomes" id="UP000504603"/>
    </source>
</evidence>
<accession>A0A6J1CHK0</accession>
<dbReference type="KEGG" id="mcha:111011706"/>
<evidence type="ECO:0000313" key="3">
    <source>
        <dbReference type="RefSeq" id="XP_022141265.1"/>
    </source>
</evidence>
<reference evidence="3" key="1">
    <citation type="submission" date="2025-08" db="UniProtKB">
        <authorList>
            <consortium name="RefSeq"/>
        </authorList>
    </citation>
    <scope>IDENTIFICATION</scope>
    <source>
        <strain evidence="3">OHB3-1</strain>
    </source>
</reference>
<dbReference type="GeneID" id="111011706"/>
<dbReference type="Proteomes" id="UP000504603">
    <property type="component" value="Unplaced"/>
</dbReference>
<sequence length="525" mass="58912">MIETALAVRFPAGANFCFSSTTSSYHRSAWISEDVTSIGHPSSFCRLLHSCASDVHWKRCQRLNSRFLLGRNTLRRNGIQASAEPLGSASDPIKQNTRLQYHPSEELVKSITENAEDVRPTAAETTRTIIEVNSKATLMFAGLINDEVQENIIWPELPYVTDEHGNIYFQVKNTEETMQNLTSENNFVQVLVGLDTMEMINDMELFGPSEVDFGFEELDDEATLDEGDDDDGDDDDDEDKDDNDEDDTDDEYDTDWVSVIEDEDDSNDSDETLGDWAKLETMRSSHPMYFANKLSEVASDDPIDWMEQPPATLVIQGVLRPAFSEEHSVIQRHLSSRHSSNGDINEAQKHEDNLENHGMINHHDHESSSSKDGLNLADGLDGNIPMSEASFYRLEMIKIQLFTGHAHPSNVELEDLMKAQPDAIAHSAEKIISRLRAGGEKTAQALKSLCWRCKGIQVEEAVINGVDSLGFDMRVCSGTQVQTLRFAFGTRATSEFSAEKQLNDVLFPRIHSKTQKTKQTHQNEC</sequence>
<gene>
    <name evidence="3" type="primary">LOC111011706</name>
</gene>
<keyword evidence="2" id="KW-1185">Reference proteome</keyword>
<dbReference type="Gene3D" id="3.20.180.10">
    <property type="entry name" value="PNP-oxidase-like"/>
    <property type="match status" value="1"/>
</dbReference>
<name>A0A6J1CHK0_MOMCH</name>
<dbReference type="InterPro" id="IPR037119">
    <property type="entry name" value="Haem_oxidase_HugZ-like_sf"/>
</dbReference>
<protein>
    <submittedName>
        <fullName evidence="3">Uncharacterized protein At3g49140-like</fullName>
    </submittedName>
</protein>
<dbReference type="SUPFAM" id="SSF50475">
    <property type="entry name" value="FMN-binding split barrel"/>
    <property type="match status" value="1"/>
</dbReference>
<organism evidence="2 3">
    <name type="scientific">Momordica charantia</name>
    <name type="common">Bitter gourd</name>
    <name type="synonym">Balsam pear</name>
    <dbReference type="NCBI Taxonomy" id="3673"/>
    <lineage>
        <taxon>Eukaryota</taxon>
        <taxon>Viridiplantae</taxon>
        <taxon>Streptophyta</taxon>
        <taxon>Embryophyta</taxon>
        <taxon>Tracheophyta</taxon>
        <taxon>Spermatophyta</taxon>
        <taxon>Magnoliopsida</taxon>
        <taxon>eudicotyledons</taxon>
        <taxon>Gunneridae</taxon>
        <taxon>Pentapetalae</taxon>
        <taxon>rosids</taxon>
        <taxon>fabids</taxon>
        <taxon>Cucurbitales</taxon>
        <taxon>Cucurbitaceae</taxon>
        <taxon>Momordiceae</taxon>
        <taxon>Momordica</taxon>
    </lineage>
</organism>
<dbReference type="AlphaFoldDB" id="A0A6J1CHK0"/>
<dbReference type="PANTHER" id="PTHR13343:SF28">
    <property type="entry name" value="PENTATRICOPEPTIDE REPEAT (PPR) SUPERFAMILY PROTEIN"/>
    <property type="match status" value="1"/>
</dbReference>
<dbReference type="PANTHER" id="PTHR13343">
    <property type="entry name" value="CREG1 PROTEIN"/>
    <property type="match status" value="1"/>
</dbReference>
<dbReference type="RefSeq" id="XP_022141265.1">
    <property type="nucleotide sequence ID" value="XM_022285573.1"/>
</dbReference>
<dbReference type="OrthoDB" id="1070053at2759"/>
<feature type="region of interest" description="Disordered" evidence="1">
    <location>
        <begin position="222"/>
        <end position="272"/>
    </location>
</feature>